<name>A0ABR8TX00_9CELL</name>
<accession>A0ABR8TX00</accession>
<feature type="compositionally biased region" description="Low complexity" evidence="1">
    <location>
        <begin position="128"/>
        <end position="143"/>
    </location>
</feature>
<feature type="chain" id="PRO_5046069222" evidence="2">
    <location>
        <begin position="27"/>
        <end position="151"/>
    </location>
</feature>
<sequence>MRFATKRWRLAVLGAAIAPVVVLVTAGATPTPQPTDVQIDLYQDGVATAGPGVLLRLPAGMGATYLDGSRVLDPAALDPAWLTDGIDAADGEVDRLSQVAGSPVTAGSLLDVAGAERAEPRPGPGSPPAGSRAQAPASRSSARTPCSTCTP</sequence>
<gene>
    <name evidence="3" type="ORF">H9641_06260</name>
</gene>
<evidence type="ECO:0000313" key="4">
    <source>
        <dbReference type="Proteomes" id="UP000655570"/>
    </source>
</evidence>
<dbReference type="RefSeq" id="WP_191802021.1">
    <property type="nucleotide sequence ID" value="NZ_JACSQF010000005.1"/>
</dbReference>
<keyword evidence="4" id="KW-1185">Reference proteome</keyword>
<feature type="region of interest" description="Disordered" evidence="1">
    <location>
        <begin position="112"/>
        <end position="151"/>
    </location>
</feature>
<keyword evidence="2" id="KW-0732">Signal</keyword>
<evidence type="ECO:0000256" key="1">
    <source>
        <dbReference type="SAM" id="MobiDB-lite"/>
    </source>
</evidence>
<evidence type="ECO:0000313" key="3">
    <source>
        <dbReference type="EMBL" id="MBD7980321.1"/>
    </source>
</evidence>
<proteinExistence type="predicted"/>
<organism evidence="3 4">
    <name type="scientific">Oerskovia merdavium</name>
    <dbReference type="NCBI Taxonomy" id="2762227"/>
    <lineage>
        <taxon>Bacteria</taxon>
        <taxon>Bacillati</taxon>
        <taxon>Actinomycetota</taxon>
        <taxon>Actinomycetes</taxon>
        <taxon>Micrococcales</taxon>
        <taxon>Cellulomonadaceae</taxon>
        <taxon>Oerskovia</taxon>
    </lineage>
</organism>
<evidence type="ECO:0000256" key="2">
    <source>
        <dbReference type="SAM" id="SignalP"/>
    </source>
</evidence>
<comment type="caution">
    <text evidence="3">The sequence shown here is derived from an EMBL/GenBank/DDBJ whole genome shotgun (WGS) entry which is preliminary data.</text>
</comment>
<feature type="signal peptide" evidence="2">
    <location>
        <begin position="1"/>
        <end position="26"/>
    </location>
</feature>
<protein>
    <submittedName>
        <fullName evidence="3">Uncharacterized protein</fullName>
    </submittedName>
</protein>
<dbReference type="EMBL" id="JACSQF010000005">
    <property type="protein sequence ID" value="MBD7980321.1"/>
    <property type="molecule type" value="Genomic_DNA"/>
</dbReference>
<dbReference type="Proteomes" id="UP000655570">
    <property type="component" value="Unassembled WGS sequence"/>
</dbReference>
<reference evidence="3 4" key="1">
    <citation type="submission" date="2020-08" db="EMBL/GenBank/DDBJ databases">
        <title>A Genomic Blueprint of the Chicken Gut Microbiome.</title>
        <authorList>
            <person name="Gilroy R."/>
            <person name="Ravi A."/>
            <person name="Getino M."/>
            <person name="Pursley I."/>
            <person name="Horton D.L."/>
            <person name="Alikhan N.-F."/>
            <person name="Baker D."/>
            <person name="Gharbi K."/>
            <person name="Hall N."/>
            <person name="Watson M."/>
            <person name="Adriaenssens E.M."/>
            <person name="Foster-Nyarko E."/>
            <person name="Jarju S."/>
            <person name="Secka A."/>
            <person name="Antonio M."/>
            <person name="Oren A."/>
            <person name="Chaudhuri R."/>
            <person name="La Ragione R.M."/>
            <person name="Hildebrand F."/>
            <person name="Pallen M.J."/>
        </authorList>
    </citation>
    <scope>NUCLEOTIDE SEQUENCE [LARGE SCALE GENOMIC DNA]</scope>
    <source>
        <strain evidence="3 4">Sa2CUA9</strain>
    </source>
</reference>